<dbReference type="InterPro" id="IPR020845">
    <property type="entry name" value="AMP-binding_CS"/>
</dbReference>
<dbReference type="Pfam" id="PF13193">
    <property type="entry name" value="AMP-binding_C"/>
    <property type="match status" value="2"/>
</dbReference>
<evidence type="ECO:0000256" key="2">
    <source>
        <dbReference type="ARBA" id="ARBA00022450"/>
    </source>
</evidence>
<dbReference type="CDD" id="cd17646">
    <property type="entry name" value="A_NRPS_AB3403-like"/>
    <property type="match status" value="1"/>
</dbReference>
<accession>A0ABZ2PFR6</accession>
<dbReference type="SUPFAM" id="SSF53474">
    <property type="entry name" value="alpha/beta-Hydrolases"/>
    <property type="match status" value="1"/>
</dbReference>
<dbReference type="SUPFAM" id="SSF52777">
    <property type="entry name" value="CoA-dependent acyltransferases"/>
    <property type="match status" value="10"/>
</dbReference>
<dbReference type="Gene3D" id="3.30.559.10">
    <property type="entry name" value="Chloramphenicol acetyltransferase-like domain"/>
    <property type="match status" value="5"/>
</dbReference>
<organism evidence="8 9">
    <name type="scientific">Rhodococcus sovatensis</name>
    <dbReference type="NCBI Taxonomy" id="1805840"/>
    <lineage>
        <taxon>Bacteria</taxon>
        <taxon>Bacillati</taxon>
        <taxon>Actinomycetota</taxon>
        <taxon>Actinomycetes</taxon>
        <taxon>Mycobacteriales</taxon>
        <taxon>Nocardiaceae</taxon>
        <taxon>Rhodococcus</taxon>
    </lineage>
</organism>
<evidence type="ECO:0000256" key="5">
    <source>
        <dbReference type="ARBA" id="ARBA00023194"/>
    </source>
</evidence>
<dbReference type="PROSITE" id="PS50075">
    <property type="entry name" value="CARRIER"/>
    <property type="match status" value="4"/>
</dbReference>
<keyword evidence="2" id="KW-0596">Phosphopantetheine</keyword>
<dbReference type="Proteomes" id="UP001432000">
    <property type="component" value="Chromosome"/>
</dbReference>
<comment type="cofactor">
    <cofactor evidence="1">
        <name>pantetheine 4'-phosphate</name>
        <dbReference type="ChEBI" id="CHEBI:47942"/>
    </cofactor>
</comment>
<dbReference type="SUPFAM" id="SSF56801">
    <property type="entry name" value="Acetyl-CoA synthetase-like"/>
    <property type="match status" value="4"/>
</dbReference>
<dbReference type="NCBIfam" id="TIGR01720">
    <property type="entry name" value="NRPS-para261"/>
    <property type="match status" value="1"/>
</dbReference>
<dbReference type="Gene3D" id="1.10.1200.10">
    <property type="entry name" value="ACP-like"/>
    <property type="match status" value="3"/>
</dbReference>
<keyword evidence="5" id="KW-0045">Antibiotic biosynthesis</keyword>
<gene>
    <name evidence="8" type="ORF">WDS16_22470</name>
</gene>
<dbReference type="InterPro" id="IPR029058">
    <property type="entry name" value="AB_hydrolase_fold"/>
</dbReference>
<dbReference type="Gene3D" id="3.30.300.30">
    <property type="match status" value="4"/>
</dbReference>
<dbReference type="InterPro" id="IPR009081">
    <property type="entry name" value="PP-bd_ACP"/>
</dbReference>
<proteinExistence type="predicted"/>
<dbReference type="InterPro" id="IPR036736">
    <property type="entry name" value="ACP-like_sf"/>
</dbReference>
<dbReference type="EMBL" id="CP147846">
    <property type="protein sequence ID" value="WXG67952.1"/>
    <property type="molecule type" value="Genomic_DNA"/>
</dbReference>
<feature type="domain" description="Carrier" evidence="7">
    <location>
        <begin position="4495"/>
        <end position="4570"/>
    </location>
</feature>
<dbReference type="CDD" id="cd05930">
    <property type="entry name" value="A_NRPS"/>
    <property type="match status" value="1"/>
</dbReference>
<name>A0ABZ2PFR6_9NOCA</name>
<keyword evidence="4" id="KW-0677">Repeat</keyword>
<evidence type="ECO:0000256" key="4">
    <source>
        <dbReference type="ARBA" id="ARBA00022737"/>
    </source>
</evidence>
<dbReference type="SMART" id="SM00823">
    <property type="entry name" value="PKS_PP"/>
    <property type="match status" value="4"/>
</dbReference>
<keyword evidence="3" id="KW-0597">Phosphoprotein</keyword>
<dbReference type="NCBIfam" id="NF003417">
    <property type="entry name" value="PRK04813.1"/>
    <property type="match status" value="4"/>
</dbReference>
<dbReference type="PANTHER" id="PTHR45527">
    <property type="entry name" value="NONRIBOSOMAL PEPTIDE SYNTHETASE"/>
    <property type="match status" value="1"/>
</dbReference>
<dbReference type="InterPro" id="IPR020802">
    <property type="entry name" value="TesA-like"/>
</dbReference>
<dbReference type="CDD" id="cd19543">
    <property type="entry name" value="DCL_NRPS"/>
    <property type="match status" value="1"/>
</dbReference>
<dbReference type="Gene3D" id="2.30.38.10">
    <property type="entry name" value="Luciferase, Domain 3"/>
    <property type="match status" value="4"/>
</dbReference>
<protein>
    <submittedName>
        <fullName evidence="8">Amino acid adenylation domain-containing protein</fullName>
    </submittedName>
</protein>
<dbReference type="Gene3D" id="3.40.50.980">
    <property type="match status" value="8"/>
</dbReference>
<dbReference type="InterPro" id="IPR001242">
    <property type="entry name" value="Condensation_dom"/>
</dbReference>
<feature type="region of interest" description="Disordered" evidence="6">
    <location>
        <begin position="2421"/>
        <end position="2440"/>
    </location>
</feature>
<evidence type="ECO:0000256" key="6">
    <source>
        <dbReference type="SAM" id="MobiDB-lite"/>
    </source>
</evidence>
<dbReference type="PANTHER" id="PTHR45527:SF1">
    <property type="entry name" value="FATTY ACID SYNTHASE"/>
    <property type="match status" value="1"/>
</dbReference>
<dbReference type="Pfam" id="PF00501">
    <property type="entry name" value="AMP-binding"/>
    <property type="match status" value="4"/>
</dbReference>
<dbReference type="SUPFAM" id="SSF47336">
    <property type="entry name" value="ACP-like"/>
    <property type="match status" value="4"/>
</dbReference>
<keyword evidence="9" id="KW-1185">Reference proteome</keyword>
<feature type="region of interest" description="Disordered" evidence="6">
    <location>
        <begin position="4476"/>
        <end position="4497"/>
    </location>
</feature>
<reference evidence="8 9" key="1">
    <citation type="submission" date="2024-03" db="EMBL/GenBank/DDBJ databases">
        <title>Natural products discovery in diverse microorganisms through a two-stage MS feature dereplication strategy.</title>
        <authorList>
            <person name="Zhang R."/>
        </authorList>
    </citation>
    <scope>NUCLEOTIDE SEQUENCE [LARGE SCALE GENOMIC DNA]</scope>
    <source>
        <strain evidence="8 9">18930</strain>
    </source>
</reference>
<evidence type="ECO:0000256" key="3">
    <source>
        <dbReference type="ARBA" id="ARBA00022553"/>
    </source>
</evidence>
<dbReference type="InterPro" id="IPR025110">
    <property type="entry name" value="AMP-bd_C"/>
</dbReference>
<dbReference type="InterPro" id="IPR000873">
    <property type="entry name" value="AMP-dep_synth/lig_dom"/>
</dbReference>
<dbReference type="Gene3D" id="3.30.559.30">
    <property type="entry name" value="Nonribosomal peptide synthetase, condensation domain"/>
    <property type="match status" value="5"/>
</dbReference>
<evidence type="ECO:0000313" key="8">
    <source>
        <dbReference type="EMBL" id="WXG67952.1"/>
    </source>
</evidence>
<dbReference type="InterPro" id="IPR001031">
    <property type="entry name" value="Thioesterase"/>
</dbReference>
<dbReference type="CDD" id="cd19540">
    <property type="entry name" value="LCL_NRPS-like"/>
    <property type="match status" value="2"/>
</dbReference>
<dbReference type="Gene3D" id="3.40.50.1820">
    <property type="entry name" value="alpha/beta hydrolase"/>
    <property type="match status" value="1"/>
</dbReference>
<sequence length="4821" mass="517478">MTLSEDDLGQEWGPRALTSDAFPLTAAQRGLWFAQHLMPDVPITIANYIDVRGELDPVPMRDAVQQAADELGAGSLRLVEIEGEPYQYIDRSAREDSDQLDFSGEADPVQAAIDWMRAAYSTPTDLITGPLIRAATLRIAADRTFWYSHVHHIALDGYGAVRLMNRAAEIYTAVSAGQEPPPSKASPLEDVYAAEIDYRQSSRFDKDRQYWLGKTRELPLPVSPTGIVAPPAARSRICGGPLPETMERALAHTAARLDSAFAPIAVAAVSAFLARLTGADDIVSSLPVAGRTTATLRRSGGMVSNVLPIRVQIDDGTTVASLVESVQLELTGALRHQRYRAEDIRRDAGASQEHRGFFGPAVNIMAYDTEVQFADVTGHFNVLSTGPVEDLSVNIYPPVDGTGSRIDFEANPNVYSAAVFEDLYRRFIRLFAEFLSSDSDVAVLTLGILNPAESEAIVPARGGADAAPMLLPDILASGVRNNPDGLALVEGDRTMSYRELDSASNAVARALIARGAGPDAVVAVAIPRSVESVVAFWAAAKSGAAFVPIDPTYPAERLAHMLTDSGVLVGLRSVTLSQSLPDRVEWLGIDDPSFVEEISSWSTEPVTDADRRGCLQLDHVAYMIYTSGSTGTPKGVLVTHRGLGVFTAEERPELKLSTDSRVLRFSSSSFDASVFEMLAAFSAGATMVVAPADVYGGRELTQLMQERAVTHVVTAPALLTTVEVEKVDSLESVVVGGDVCPPDLVERLSGRADLRNSYGPTESTIVVTMSDLQTDPRAITIGTPLQGASAVVLDRWLRPVPIGMTGELYVGGVGVARGYHRKPSLTSVRFVADPYGSGTRLYRTGDIVRWRVGHSDVAELEFFGRSDFQVQLHGLRIELGEVDAVLSWHQSVDFVVSNLVHRGDRSFLVSYVKIKHGHEFDQGSLLALASDFLPSHMVPSHLVQLDSVPITPSGKVDRSALPDPIRDIDATAFRRASGPVQQVIADAMAEVLGRESVGVDDSFFALGGDSIVAIALVSRAKASGVVFTPRDVFERRTVAALADVAVSGKERVRLDEFDGGGVGRMPLLPIAHSVLTRAEYQSDVDCFFQSITVHAPADATRDRIIDALAKVFDHHDLLRATLIDDVLEVAPAGSVDVGALVTEETTDDPNEVVARAGARLRPREGVMLQVVLVTSWDGARLVLVLHHLVVDGVSWRILLPDLASAYSGVPLQPVETSMRRWAHAVDDLTVESGDKWRTMVGDADADLGARPLDARDTGATRQRVELTVPAHETEGLLERLTTEYRMGPEDALLTALAVALDRWRDTPSHLVSVESHGRDEDAVAGADLTRTVGWFTTVHPVRVTLPRDADPAAAIKAVKEQLRATPTPTLGYGVLRARGDLDGVPTAQISFNYLGKLPESMHGQPWGPDLSVTADAGSGHRLRTHAVLEIDAAVRDGSLYARIGFPTGVLDEGDVRALADHWSDAMTELAEHGRSEDAGNLTPSDVPLVTVDQSRLDQWQNTYRSVDDVWPLTPLQRGLLFHADLTRDGVDLYTAQIAFDLGGDVDGERLRRAAQRLLDRHANLRTAFAHDARGIPVQVILSHVEVPWREERTEDFGAQRAVERKQRFDMESAPLMRFVLLRGANRTQLVLTNHHILFDGWSMPILIKELLVSYAADTHIPLPVRPYRDYLVWLATRDTDAVSRWSEYLSGATEPTLLAGAPTSGTRPPVDVSVPVDELALGPLAETLNVTVNTVVQTAWSIMLSAVLSRSDVVFGATVSGRPGELAGATDMLGLFINTLPLRVRGDVRDTVADLAGRIQQEQVELLDVHHVGLAEIHAAAGPGAGFDTLVVFESYPVDHNALDSTTDIAGMRVLGIEVADSTHYPLTLVTVLEPTPTMTLRYSPDAFSPSQVATFAERLLRVLVAMAARPHGRVVDIDVLGEVEHRALNHDWIATSVDCGSDTLVDLLRSGAPEYGSNTCVVFDGHSLTYDNFAARVQCSARFLISRGVGPESVVGVALPRSIDLLVAVHAVVHAGAAYLPLDASLPAARISSMIHTASPVLILGSQIESSVPVVDPRTLDLSGFATGPIARHERRTLVRPDNTAYVLFTSGSTGSPKGVAVSHASIVNRLLWMQNTYPIDESDVVLHKTPTTFDVSVWELFWPHLAGASTVIAEPEGHRDPKYLSRLIGETGVTTAHFVPSMLDLFLEHGDSAECGSLLRIFASGEALTRRTVQRTHAALDAELHNLYGPTEAAVDVTYHRTDAADSGPVPIGAPVWNTAVRVLDESLRTVPIGTPGELYLSGVQLARGYLGRAGLTSERFVASPFGDGSRLYRTGDLVRWTDDGELLYLGRNDFQVKLRGQRLELGDIEESLLRLNGVTNAVVTVHGSESNSRLVAYICGSADPSDARAHAESELPAFMVPSVYVPLARLPLGRNGKLDRSALPEPTASPLEDVPPEGDSEVTVAQIFADVLGVSDVGATTTWFELGGNSLAATQVVARINAELGGRLGVRDLFEEPTVRGLTARIVAGPTGPPLVQADRPASIPLAPNQHRMWLLNRFDPTSGAYNIVGAVRLTGTLDADALVEAVFDVVDRHEALRTVYPDSPDGPRQVVVDSDYLDVRVTDTTESTLTGALVGLAARGFDITDRPPVRASVFRLAPDRHVLLVVTHHIAADGWSMRPLARDVMVAYTARAAGAVPTWSPLDVQYVDYALWKAAVLGSESDPVSLANRQLDFWTKELAALPDVLPLPTDRKRPAVASYRGDAVAFSVPEPVHSAIVELARRTGTTEFMILHAALAVLLARISGERDITVGTPVAGRGERALDELVGMFVGTLALRVAVDAAATFTDTLARVQDRDLAAYAHTDIPFDRVVEELTPERSTAHHPLFQVMLTLDEPTPSVELPGLTVEPLAPVGAVAKFDLQFGLDSVDLSGTLTYATDLFDRATALRFVELYVTILEACVTDPAAVVGDVPLPAPSALHGTHALRQRTLPDILSAAVVLSAGGTALEFGETSVSYPDLDDASTRIARQLIARGAGPESFVAIALGRSVTSITMLWAVAKTGAAFVPIDPGYPADRIAHMLDDSGATLGITDTLNIGELDWIHPDELDPKSGSAFPITPDERTTELHPRHAAYVIYTSGSTGVPKGVTVTHTGLANLTAEFTERFGLDNSSRCFHFASTSFDASVLELLVALGVGATMRIAPPDIYGGAELVSALAGVTHAFLTPAAAATVDPDSVPELRTLIVAGEACGPQLAHTWAPRVALFNGYGPTETTIVTTMSGPMSASDPIVIGGPTRGVDAYVLDNRLRPVPIGVVGELYLGGDALARGYHRNPGKTSAAFVADPVGGRGGRLYRTGDRVRVVDDALDYHGRGDNQVKVRGFRVELGEIEAVLTRHPAVAHAVADVREGSVVGYVVLHQHMDVALIVEHARTALPAHMVPRAVTVIDAVPMTRSGKTNRKALPTAVFAAAEYTPPRTSTEETVADVFRIVLDIERVGVDDNFFDLGGNSLVATRVVARINEQAGTALPVRALFEAPTVAQLAVAVESAESTSLPALRPGPRPDIIPLSAAQRRMWLLNQAEPSSAAYNVAFAVRLSGSLDVDALSLAVRDVLDRHETLRTVYPVADEPHQVILSVDDVELDLAPRDVAEQSVLAESARVLSRGFDVTAGVPLRGSLFRTRPDEYVLLLVVHHIAADGVSMGPLARDVVAAYAARLHGAPTPWDPLPAQYADFALWQVAVLGSAEDPSSILSRQLEFWRRTLDGLPDVLELPTDRPRPAFASQRGAQIDFDIGSELLAAVRSLAHRHSASVFMVMNAVYSILLARLSGCSDIAVGTTVAGRGAGALDDVVGMFVGTVVLRNDVQSSMPFTEFLTQVRENNLDALEHADVPFELVVEAVRPTRATSHSPLFQALLAYHPARPSSIELPGLTVSEFPYEPGVTRFDLAMTLTEASDGLHGALRYSTDLFDAATVSGFAERILRILAAAVYDSLQPIGDIDILAADERRRLVPVDAVGSVPALTLPELIDAAVRQHPDGVALRWDGRDYTYREADTKSTQLARVLLGYGIGPETIVAIGLPRSLHSVLTVWAVTKTGAAYVPIDPAYPAERLEHMVHDSGAVMGITDAEHRLALPGAITWLELDDEDNRAEMDGASSQPVTSQELSDIVDLDSAAYMIYTSGSTGVPKGVVVSHRGLANLAESRRSLHRVGRSSRFLHNTSPSFDMAVGEMVSALSAAATLVISPPEIIGGDELTSFIRAEAVTHTLTTPSTLSSLDPTGLDALEVVCVGGEACSPELVSRWAPGRIMLNGYGPTEATDISTLGELSPDTPVDIGTPIAGLSALVLDARLHPVPTGVPGELYVAGPALARGYHGRPGLSAGRFVANPYSGGRMYRTGDIVRWTADGRLRYSGRGDTQVKIRGYRVELGEIDAALSTHPSVDFAVTVGHTGAVGQQVLVSYVLGDAEGLREYLRSRLPGYMIPAAVTALDAVPRTPTGKLDLGALPPPNFDRLRGEHRSPSTTTERLVIETFSEVLAVSDIGVTDDFFESGGSSLTALKVLSTLRTATGTSLPLQSLLADPTPESIASLLDSGTDSTSSFDIVFPIRTDGEGAPLFCIHPIVGLSWCYNGFDKYTDRPIYGIQTPGQSDLPDTLDALAQRYIDEIEKILPDGPYNLLGWSLGGTIAHAMAVRLRQQGKQVDSLVLLDSHAVQRENVWDAELPAADLLDAVGITMPGISGQRITLESLPSLVAGSGVIETHEVERLIAAARHNHELAVGHVPGVYDGDVLFVGAEHEELYGLATWHPYIRGQISTYTVPQSHWQMTSASALRAVGPLVARHLGAYR</sequence>
<dbReference type="Pfam" id="PF00975">
    <property type="entry name" value="Thioesterase"/>
    <property type="match status" value="1"/>
</dbReference>
<dbReference type="NCBIfam" id="TIGR01733">
    <property type="entry name" value="AA-adenyl-dom"/>
    <property type="match status" value="4"/>
</dbReference>
<evidence type="ECO:0000256" key="1">
    <source>
        <dbReference type="ARBA" id="ARBA00001957"/>
    </source>
</evidence>
<dbReference type="InterPro" id="IPR006162">
    <property type="entry name" value="Ppantetheine_attach_site"/>
</dbReference>
<dbReference type="InterPro" id="IPR010071">
    <property type="entry name" value="AA_adenyl_dom"/>
</dbReference>
<feature type="domain" description="Carrier" evidence="7">
    <location>
        <begin position="3455"/>
        <end position="3530"/>
    </location>
</feature>
<dbReference type="PROSITE" id="PS00012">
    <property type="entry name" value="PHOSPHOPANTETHEINE"/>
    <property type="match status" value="4"/>
</dbReference>
<feature type="domain" description="Carrier" evidence="7">
    <location>
        <begin position="2438"/>
        <end position="2513"/>
    </location>
</feature>
<dbReference type="InterPro" id="IPR010060">
    <property type="entry name" value="NRPS_synth"/>
</dbReference>
<dbReference type="InterPro" id="IPR023213">
    <property type="entry name" value="CAT-like_dom_sf"/>
</dbReference>
<evidence type="ECO:0000313" key="9">
    <source>
        <dbReference type="Proteomes" id="UP001432000"/>
    </source>
</evidence>
<feature type="domain" description="Carrier" evidence="7">
    <location>
        <begin position="975"/>
        <end position="1049"/>
    </location>
</feature>
<dbReference type="Pfam" id="PF00668">
    <property type="entry name" value="Condensation"/>
    <property type="match status" value="5"/>
</dbReference>
<dbReference type="InterPro" id="IPR045851">
    <property type="entry name" value="AMP-bd_C_sf"/>
</dbReference>
<dbReference type="InterPro" id="IPR020806">
    <property type="entry name" value="PKS_PP-bd"/>
</dbReference>
<evidence type="ECO:0000259" key="7">
    <source>
        <dbReference type="PROSITE" id="PS50075"/>
    </source>
</evidence>
<dbReference type="Pfam" id="PF00550">
    <property type="entry name" value="PP-binding"/>
    <property type="match status" value="4"/>
</dbReference>
<dbReference type="PROSITE" id="PS00455">
    <property type="entry name" value="AMP_BINDING"/>
    <property type="match status" value="4"/>
</dbReference>
<dbReference type="SMART" id="SM00824">
    <property type="entry name" value="PKS_TE"/>
    <property type="match status" value="1"/>
</dbReference>